<reference evidence="3" key="1">
    <citation type="submission" date="2022-08" db="EMBL/GenBank/DDBJ databases">
        <title>Mycobacterium kiyosense sp. nov., scotochromogenic slow-glowing species isolated from respiratory specimens.</title>
        <authorList>
            <person name="Fukano H."/>
            <person name="Kazumi Y."/>
            <person name="Sakagami N."/>
            <person name="Ato M."/>
            <person name="Mitarai S."/>
            <person name="Hoshino Y."/>
        </authorList>
    </citation>
    <scope>NUCLEOTIDE SEQUENCE</scope>
    <source>
        <strain evidence="3">1413</strain>
        <strain evidence="2">SRL2020-028</strain>
    </source>
</reference>
<accession>A0A9P3Q0N2</accession>
<evidence type="ECO:0000313" key="3">
    <source>
        <dbReference type="EMBL" id="GLD28686.1"/>
    </source>
</evidence>
<feature type="compositionally biased region" description="Pro residues" evidence="1">
    <location>
        <begin position="92"/>
        <end position="101"/>
    </location>
</feature>
<organism evidence="3 4">
    <name type="scientific">Mycobacterium kiyosense</name>
    <dbReference type="NCBI Taxonomy" id="2871094"/>
    <lineage>
        <taxon>Bacteria</taxon>
        <taxon>Bacillati</taxon>
        <taxon>Actinomycetota</taxon>
        <taxon>Actinomycetes</taxon>
        <taxon>Mycobacteriales</taxon>
        <taxon>Mycobacteriaceae</taxon>
        <taxon>Mycobacterium</taxon>
    </lineage>
</organism>
<evidence type="ECO:0000313" key="2">
    <source>
        <dbReference type="EMBL" id="GLB80882.1"/>
    </source>
</evidence>
<dbReference type="EMBL" id="BRZI01000002">
    <property type="protein sequence ID" value="GLD28686.1"/>
    <property type="molecule type" value="Genomic_DNA"/>
</dbReference>
<gene>
    <name evidence="3" type="ORF">Mkiyose1413_05690</name>
    <name evidence="2" type="ORF">SRL2020028_01380</name>
</gene>
<dbReference type="EMBL" id="BRXE01000001">
    <property type="protein sequence ID" value="GLB80882.1"/>
    <property type="molecule type" value="Genomic_DNA"/>
</dbReference>
<sequence length="101" mass="10623">MKATAFTQPAPNAKMPQSGTRRPSSMRATWRATIADHGTSKALPSKPTRIPNLTHGSLGPNSAINWAPDNWGDGGGMKCDKGMSPTKNSTPNPIPQPQSAS</sequence>
<keyword evidence="4" id="KW-1185">Reference proteome</keyword>
<feature type="region of interest" description="Disordered" evidence="1">
    <location>
        <begin position="1"/>
        <end position="101"/>
    </location>
</feature>
<evidence type="ECO:0000313" key="4">
    <source>
        <dbReference type="Proteomes" id="UP001064782"/>
    </source>
</evidence>
<proteinExistence type="predicted"/>
<dbReference type="AlphaFoldDB" id="A0A9P3Q0N2"/>
<evidence type="ECO:0000256" key="1">
    <source>
        <dbReference type="SAM" id="MobiDB-lite"/>
    </source>
</evidence>
<dbReference type="Proteomes" id="UP001064782">
    <property type="component" value="Unassembled WGS sequence"/>
</dbReference>
<comment type="caution">
    <text evidence="3">The sequence shown here is derived from an EMBL/GenBank/DDBJ whole genome shotgun (WGS) entry which is preliminary data.</text>
</comment>
<protein>
    <submittedName>
        <fullName evidence="3">Uncharacterized protein</fullName>
    </submittedName>
</protein>
<name>A0A9P3Q0N2_9MYCO</name>
<feature type="compositionally biased region" description="Polar residues" evidence="1">
    <location>
        <begin position="1"/>
        <end position="27"/>
    </location>
</feature>
<dbReference type="Proteomes" id="UP001165663">
    <property type="component" value="Unassembled WGS sequence"/>
</dbReference>